<gene>
    <name evidence="2" type="ORF">DFH08DRAFT_889961</name>
</gene>
<keyword evidence="3" id="KW-1185">Reference proteome</keyword>
<evidence type="ECO:0008006" key="4">
    <source>
        <dbReference type="Google" id="ProtNLM"/>
    </source>
</evidence>
<protein>
    <recommendedName>
        <fullName evidence="4">F-box domain-containing protein</fullName>
    </recommendedName>
</protein>
<accession>A0AAD6ZGI2</accession>
<dbReference type="Proteomes" id="UP001218218">
    <property type="component" value="Unassembled WGS sequence"/>
</dbReference>
<feature type="coiled-coil region" evidence="1">
    <location>
        <begin position="13"/>
        <end position="43"/>
    </location>
</feature>
<evidence type="ECO:0000256" key="1">
    <source>
        <dbReference type="SAM" id="Coils"/>
    </source>
</evidence>
<evidence type="ECO:0000313" key="2">
    <source>
        <dbReference type="EMBL" id="KAJ7321115.1"/>
    </source>
</evidence>
<comment type="caution">
    <text evidence="2">The sequence shown here is derived from an EMBL/GenBank/DDBJ whole genome shotgun (WGS) entry which is preliminary data.</text>
</comment>
<keyword evidence="1" id="KW-0175">Coiled coil</keyword>
<sequence length="210" mass="23383">MMPGEAEAEATLRARLEGALSNMKKEKDALRQLELSRSSIQRQLNDLHDPIARLPLEISSEIFIYCLPPHAEVYTSLCDPLPLLSICTLWTEIALSTPRLWADLSVEMPPIAEVTIEFETLLNGWLLRGRNHPLSLSFTGSPAAHPGILAIVVAQAHRLRELEVECPSYLQLFSPPSVFPRLEFVNSETNGKYAHRCRTAAIDLLASTTT</sequence>
<dbReference type="AlphaFoldDB" id="A0AAD6ZGI2"/>
<proteinExistence type="predicted"/>
<reference evidence="2" key="1">
    <citation type="submission" date="2023-03" db="EMBL/GenBank/DDBJ databases">
        <title>Massive genome expansion in bonnet fungi (Mycena s.s.) driven by repeated elements and novel gene families across ecological guilds.</title>
        <authorList>
            <consortium name="Lawrence Berkeley National Laboratory"/>
            <person name="Harder C.B."/>
            <person name="Miyauchi S."/>
            <person name="Viragh M."/>
            <person name="Kuo A."/>
            <person name="Thoen E."/>
            <person name="Andreopoulos B."/>
            <person name="Lu D."/>
            <person name="Skrede I."/>
            <person name="Drula E."/>
            <person name="Henrissat B."/>
            <person name="Morin E."/>
            <person name="Kohler A."/>
            <person name="Barry K."/>
            <person name="LaButti K."/>
            <person name="Morin E."/>
            <person name="Salamov A."/>
            <person name="Lipzen A."/>
            <person name="Mereny Z."/>
            <person name="Hegedus B."/>
            <person name="Baldrian P."/>
            <person name="Stursova M."/>
            <person name="Weitz H."/>
            <person name="Taylor A."/>
            <person name="Grigoriev I.V."/>
            <person name="Nagy L.G."/>
            <person name="Martin F."/>
            <person name="Kauserud H."/>
        </authorList>
    </citation>
    <scope>NUCLEOTIDE SEQUENCE</scope>
    <source>
        <strain evidence="2">CBHHK002</strain>
    </source>
</reference>
<evidence type="ECO:0000313" key="3">
    <source>
        <dbReference type="Proteomes" id="UP001218218"/>
    </source>
</evidence>
<name>A0AAD6ZGI2_9AGAR</name>
<dbReference type="EMBL" id="JARIHO010000052">
    <property type="protein sequence ID" value="KAJ7321115.1"/>
    <property type="molecule type" value="Genomic_DNA"/>
</dbReference>
<organism evidence="2 3">
    <name type="scientific">Mycena albidolilacea</name>
    <dbReference type="NCBI Taxonomy" id="1033008"/>
    <lineage>
        <taxon>Eukaryota</taxon>
        <taxon>Fungi</taxon>
        <taxon>Dikarya</taxon>
        <taxon>Basidiomycota</taxon>
        <taxon>Agaricomycotina</taxon>
        <taxon>Agaricomycetes</taxon>
        <taxon>Agaricomycetidae</taxon>
        <taxon>Agaricales</taxon>
        <taxon>Marasmiineae</taxon>
        <taxon>Mycenaceae</taxon>
        <taxon>Mycena</taxon>
    </lineage>
</organism>